<dbReference type="Gene3D" id="2.100.10.30">
    <property type="entry name" value="Jacalin-like lectin domain"/>
    <property type="match status" value="1"/>
</dbReference>
<proteinExistence type="predicted"/>
<dbReference type="InterPro" id="IPR036404">
    <property type="entry name" value="Jacalin-like_lectin_dom_sf"/>
</dbReference>
<name>A0A409Y405_9AGAR</name>
<evidence type="ECO:0000313" key="3">
    <source>
        <dbReference type="Proteomes" id="UP000284706"/>
    </source>
</evidence>
<feature type="domain" description="Jacalin-type lectin" evidence="1">
    <location>
        <begin position="38"/>
        <end position="124"/>
    </location>
</feature>
<protein>
    <recommendedName>
        <fullName evidence="1">Jacalin-type lectin domain-containing protein</fullName>
    </recommendedName>
</protein>
<accession>A0A409Y405</accession>
<dbReference type="EMBL" id="NHYE01001204">
    <property type="protein sequence ID" value="PPQ97745.1"/>
    <property type="molecule type" value="Genomic_DNA"/>
</dbReference>
<dbReference type="OrthoDB" id="3349613at2759"/>
<dbReference type="SUPFAM" id="SSF51101">
    <property type="entry name" value="Mannose-binding lectins"/>
    <property type="match status" value="1"/>
</dbReference>
<comment type="caution">
    <text evidence="2">The sequence shown here is derived from an EMBL/GenBank/DDBJ whole genome shotgun (WGS) entry which is preliminary data.</text>
</comment>
<evidence type="ECO:0000313" key="2">
    <source>
        <dbReference type="EMBL" id="PPQ97745.1"/>
    </source>
</evidence>
<dbReference type="Proteomes" id="UP000284706">
    <property type="component" value="Unassembled WGS sequence"/>
</dbReference>
<evidence type="ECO:0000259" key="1">
    <source>
        <dbReference type="Pfam" id="PF01419"/>
    </source>
</evidence>
<keyword evidence="3" id="KW-1185">Reference proteome</keyword>
<dbReference type="InParanoid" id="A0A409Y405"/>
<gene>
    <name evidence="2" type="ORF">CVT26_001777</name>
</gene>
<dbReference type="AlphaFoldDB" id="A0A409Y405"/>
<sequence length="182" mass="19140">MSSGVAVNTSLAGAAQGSFINDLTNPSVGQWPQALAIKRISKIDVCSGDIIDSISITYEMTNGTEVVQRHGGEGGVPSLSVVLGAEEKIVAIYGRRLQNACAYGNSSIVQLTFIIADTNSSGPNASVRNPSINANYLQGHAAFPFELSWPLVAASSYTNQPENMPLSYLQGIAFARVFGQAT</sequence>
<organism evidence="2 3">
    <name type="scientific">Gymnopilus dilepis</name>
    <dbReference type="NCBI Taxonomy" id="231916"/>
    <lineage>
        <taxon>Eukaryota</taxon>
        <taxon>Fungi</taxon>
        <taxon>Dikarya</taxon>
        <taxon>Basidiomycota</taxon>
        <taxon>Agaricomycotina</taxon>
        <taxon>Agaricomycetes</taxon>
        <taxon>Agaricomycetidae</taxon>
        <taxon>Agaricales</taxon>
        <taxon>Agaricineae</taxon>
        <taxon>Hymenogastraceae</taxon>
        <taxon>Gymnopilus</taxon>
    </lineage>
</organism>
<dbReference type="Pfam" id="PF01419">
    <property type="entry name" value="Jacalin"/>
    <property type="match status" value="1"/>
</dbReference>
<reference evidence="2 3" key="1">
    <citation type="journal article" date="2018" name="Evol. Lett.">
        <title>Horizontal gene cluster transfer increased hallucinogenic mushroom diversity.</title>
        <authorList>
            <person name="Reynolds H.T."/>
            <person name="Vijayakumar V."/>
            <person name="Gluck-Thaler E."/>
            <person name="Korotkin H.B."/>
            <person name="Matheny P.B."/>
            <person name="Slot J.C."/>
        </authorList>
    </citation>
    <scope>NUCLEOTIDE SEQUENCE [LARGE SCALE GENOMIC DNA]</scope>
    <source>
        <strain evidence="2 3">SRW20</strain>
    </source>
</reference>
<dbReference type="InterPro" id="IPR001229">
    <property type="entry name" value="Jacalin-like_lectin_dom"/>
</dbReference>